<name>A0A0C3BRL7_PILCF</name>
<reference evidence="3" key="2">
    <citation type="submission" date="2015-01" db="EMBL/GenBank/DDBJ databases">
        <title>Evolutionary Origins and Diversification of the Mycorrhizal Mutualists.</title>
        <authorList>
            <consortium name="DOE Joint Genome Institute"/>
            <consortium name="Mycorrhizal Genomics Consortium"/>
            <person name="Kohler A."/>
            <person name="Kuo A."/>
            <person name="Nagy L.G."/>
            <person name="Floudas D."/>
            <person name="Copeland A."/>
            <person name="Barry K.W."/>
            <person name="Cichocki N."/>
            <person name="Veneault-Fourrey C."/>
            <person name="LaButti K."/>
            <person name="Lindquist E.A."/>
            <person name="Lipzen A."/>
            <person name="Lundell T."/>
            <person name="Morin E."/>
            <person name="Murat C."/>
            <person name="Riley R."/>
            <person name="Ohm R."/>
            <person name="Sun H."/>
            <person name="Tunlid A."/>
            <person name="Henrissat B."/>
            <person name="Grigoriev I.V."/>
            <person name="Hibbett D.S."/>
            <person name="Martin F."/>
        </authorList>
    </citation>
    <scope>NUCLEOTIDE SEQUENCE [LARGE SCALE GENOMIC DNA]</scope>
    <source>
        <strain evidence="3">F 1598</strain>
    </source>
</reference>
<feature type="region of interest" description="Disordered" evidence="1">
    <location>
        <begin position="391"/>
        <end position="422"/>
    </location>
</feature>
<dbReference type="STRING" id="765440.A0A0C3BRL7"/>
<dbReference type="InParanoid" id="A0A0C3BRL7"/>
<dbReference type="OrthoDB" id="10261384at2759"/>
<feature type="compositionally biased region" description="Acidic residues" evidence="1">
    <location>
        <begin position="368"/>
        <end position="377"/>
    </location>
</feature>
<evidence type="ECO:0000256" key="1">
    <source>
        <dbReference type="SAM" id="MobiDB-lite"/>
    </source>
</evidence>
<evidence type="ECO:0000313" key="2">
    <source>
        <dbReference type="EMBL" id="KIM89113.1"/>
    </source>
</evidence>
<evidence type="ECO:0000313" key="3">
    <source>
        <dbReference type="Proteomes" id="UP000054166"/>
    </source>
</evidence>
<protein>
    <submittedName>
        <fullName evidence="2">Uncharacterized protein</fullName>
    </submittedName>
</protein>
<dbReference type="HOGENOM" id="CLU_048001_1_0_1"/>
<gene>
    <name evidence="2" type="ORF">PILCRDRAFT_2400</name>
</gene>
<dbReference type="InterPro" id="IPR019341">
    <property type="entry name" value="Alpha/Gamma-adaptin-bd_p34"/>
</dbReference>
<proteinExistence type="predicted"/>
<reference evidence="2 3" key="1">
    <citation type="submission" date="2014-04" db="EMBL/GenBank/DDBJ databases">
        <authorList>
            <consortium name="DOE Joint Genome Institute"/>
            <person name="Kuo A."/>
            <person name="Tarkka M."/>
            <person name="Buscot F."/>
            <person name="Kohler A."/>
            <person name="Nagy L.G."/>
            <person name="Floudas D."/>
            <person name="Copeland A."/>
            <person name="Barry K.W."/>
            <person name="Cichocki N."/>
            <person name="Veneault-Fourrey C."/>
            <person name="LaButti K."/>
            <person name="Lindquist E.A."/>
            <person name="Lipzen A."/>
            <person name="Lundell T."/>
            <person name="Morin E."/>
            <person name="Murat C."/>
            <person name="Sun H."/>
            <person name="Tunlid A."/>
            <person name="Henrissat B."/>
            <person name="Grigoriev I.V."/>
            <person name="Hibbett D.S."/>
            <person name="Martin F."/>
            <person name="Nordberg H.P."/>
            <person name="Cantor M.N."/>
            <person name="Hua S.X."/>
        </authorList>
    </citation>
    <scope>NUCLEOTIDE SEQUENCE [LARGE SCALE GENOMIC DNA]</scope>
    <source>
        <strain evidence="2 3">F 1598</strain>
    </source>
</reference>
<dbReference type="PANTHER" id="PTHR14659:SF1">
    <property type="entry name" value="ALPHA- AND GAMMA-ADAPTIN-BINDING PROTEIN P34"/>
    <property type="match status" value="1"/>
</dbReference>
<organism evidence="2 3">
    <name type="scientific">Piloderma croceum (strain F 1598)</name>
    <dbReference type="NCBI Taxonomy" id="765440"/>
    <lineage>
        <taxon>Eukaryota</taxon>
        <taxon>Fungi</taxon>
        <taxon>Dikarya</taxon>
        <taxon>Basidiomycota</taxon>
        <taxon>Agaricomycotina</taxon>
        <taxon>Agaricomycetes</taxon>
        <taxon>Agaricomycetidae</taxon>
        <taxon>Atheliales</taxon>
        <taxon>Atheliaceae</taxon>
        <taxon>Piloderma</taxon>
    </lineage>
</organism>
<dbReference type="PANTHER" id="PTHR14659">
    <property type="entry name" value="ALPHA- AND GAMMA-ADAPTIN-BINDING PROTEIN P34"/>
    <property type="match status" value="1"/>
</dbReference>
<keyword evidence="3" id="KW-1185">Reference proteome</keyword>
<sequence>MAADSAACRILVVSSSLQQVFHFVDRIKTEVPTATDSPSEIGEPDKTIPWTITNKYYTANVHFEAREVRTWSSFLAEGVPAVIFLWAHGEPYKDHAQYLSKELENHDPEVSLAVRVQGSSPAPLSEEDEEDVDEFFSSLGFEFVDACSNTPVGHDDGADALSDGVPGLPRVIDALSTIMWPSMVQFQGTRDRKSRTRELLDWAHQEGGDDGLVALVDSDASTHTNGSIPSVSANQKSRVQREMEELERWLEEDEELHVSDEPWITVSSTDDTSTPHLLIDPLGMTTSPMGIYSPHTTPWTTMETVSETHQPSGFDDDFTVFVSAPAVPGPSGRSTPNISLDSDRLDPMHTGASYASLGSVSDFGDHSVDDDDPDLPSEAEVQATSARIFGPTLSPTRTRTLPTIRPLSPSQPTATPSTSFSHPVIPEPLKDEEDYEVGNFDLSRVMNALQNMKEEISGMGNEDEKRKAAAKAALGLMYGLERQGGDEGGPM</sequence>
<dbReference type="Gene3D" id="3.40.50.11960">
    <property type="match status" value="1"/>
</dbReference>
<dbReference type="Proteomes" id="UP000054166">
    <property type="component" value="Unassembled WGS sequence"/>
</dbReference>
<feature type="compositionally biased region" description="Low complexity" evidence="1">
    <location>
        <begin position="391"/>
        <end position="421"/>
    </location>
</feature>
<accession>A0A0C3BRL7</accession>
<dbReference type="AlphaFoldDB" id="A0A0C3BRL7"/>
<feature type="region of interest" description="Disordered" evidence="1">
    <location>
        <begin position="326"/>
        <end position="378"/>
    </location>
</feature>
<dbReference type="EMBL" id="KN832975">
    <property type="protein sequence ID" value="KIM89113.1"/>
    <property type="molecule type" value="Genomic_DNA"/>
</dbReference>